<protein>
    <recommendedName>
        <fullName evidence="6">Molybdopterin molybdenumtransferase</fullName>
        <ecNumber evidence="6">2.10.1.1</ecNumber>
    </recommendedName>
</protein>
<dbReference type="PROSITE" id="PS01079">
    <property type="entry name" value="MOCF_BIOSYNTHESIS_2"/>
    <property type="match status" value="1"/>
</dbReference>
<evidence type="ECO:0000313" key="9">
    <source>
        <dbReference type="Proteomes" id="UP000612349"/>
    </source>
</evidence>
<comment type="pathway">
    <text evidence="2 6">Cofactor biosynthesis; molybdopterin biosynthesis.</text>
</comment>
<dbReference type="InterPro" id="IPR008284">
    <property type="entry name" value="MoCF_biosynth_CS"/>
</dbReference>
<evidence type="ECO:0000256" key="6">
    <source>
        <dbReference type="RuleBase" id="RU365090"/>
    </source>
</evidence>
<dbReference type="Pfam" id="PF03453">
    <property type="entry name" value="MoeA_N"/>
    <property type="match status" value="1"/>
</dbReference>
<accession>A0A916Z4Y6</accession>
<comment type="similarity">
    <text evidence="3 6">Belongs to the MoeA family.</text>
</comment>
<dbReference type="InterPro" id="IPR001453">
    <property type="entry name" value="MoaB/Mog_dom"/>
</dbReference>
<dbReference type="InterPro" id="IPR036688">
    <property type="entry name" value="MoeA_C_domain_IV_sf"/>
</dbReference>
<dbReference type="Pfam" id="PF00994">
    <property type="entry name" value="MoCF_biosynth"/>
    <property type="match status" value="1"/>
</dbReference>
<dbReference type="GO" id="GO:0006777">
    <property type="term" value="P:Mo-molybdopterin cofactor biosynthetic process"/>
    <property type="evidence" value="ECO:0007669"/>
    <property type="project" value="UniProtKB-UniRule"/>
</dbReference>
<dbReference type="InterPro" id="IPR038987">
    <property type="entry name" value="MoeA-like"/>
</dbReference>
<dbReference type="PANTHER" id="PTHR10192:SF5">
    <property type="entry name" value="GEPHYRIN"/>
    <property type="match status" value="1"/>
</dbReference>
<gene>
    <name evidence="8" type="primary">moeA</name>
    <name evidence="8" type="ORF">GCM10010990_27430</name>
</gene>
<dbReference type="AlphaFoldDB" id="A0A916Z4Y6"/>
<dbReference type="SUPFAM" id="SSF63882">
    <property type="entry name" value="MoeA N-terminal region -like"/>
    <property type="match status" value="1"/>
</dbReference>
<reference evidence="8" key="1">
    <citation type="journal article" date="2014" name="Int. J. Syst. Evol. Microbiol.">
        <title>Complete genome sequence of Corynebacterium casei LMG S-19264T (=DSM 44701T), isolated from a smear-ripened cheese.</title>
        <authorList>
            <consortium name="US DOE Joint Genome Institute (JGI-PGF)"/>
            <person name="Walter F."/>
            <person name="Albersmeier A."/>
            <person name="Kalinowski J."/>
            <person name="Ruckert C."/>
        </authorList>
    </citation>
    <scope>NUCLEOTIDE SEQUENCE</scope>
    <source>
        <strain evidence="8">CGMCC 1.15360</strain>
    </source>
</reference>
<keyword evidence="6" id="KW-0460">Magnesium</keyword>
<dbReference type="Gene3D" id="2.170.190.11">
    <property type="entry name" value="Molybdopterin biosynthesis moea protein, domain 3"/>
    <property type="match status" value="1"/>
</dbReference>
<evidence type="ECO:0000256" key="4">
    <source>
        <dbReference type="ARBA" id="ARBA00023150"/>
    </source>
</evidence>
<dbReference type="CDD" id="cd00887">
    <property type="entry name" value="MoeA"/>
    <property type="match status" value="1"/>
</dbReference>
<organism evidence="8 9">
    <name type="scientific">Croceicoccus mobilis</name>
    <dbReference type="NCBI Taxonomy" id="1703339"/>
    <lineage>
        <taxon>Bacteria</taxon>
        <taxon>Pseudomonadati</taxon>
        <taxon>Pseudomonadota</taxon>
        <taxon>Alphaproteobacteria</taxon>
        <taxon>Sphingomonadales</taxon>
        <taxon>Erythrobacteraceae</taxon>
        <taxon>Croceicoccus</taxon>
    </lineage>
</organism>
<dbReference type="Pfam" id="PF03454">
    <property type="entry name" value="MoeA_C"/>
    <property type="match status" value="1"/>
</dbReference>
<keyword evidence="4 6" id="KW-0501">Molybdenum cofactor biosynthesis</keyword>
<evidence type="ECO:0000313" key="8">
    <source>
        <dbReference type="EMBL" id="GGD76305.1"/>
    </source>
</evidence>
<dbReference type="Gene3D" id="3.40.980.10">
    <property type="entry name" value="MoaB/Mog-like domain"/>
    <property type="match status" value="1"/>
</dbReference>
<keyword evidence="9" id="KW-1185">Reference proteome</keyword>
<dbReference type="InterPro" id="IPR036425">
    <property type="entry name" value="MoaB/Mog-like_dom_sf"/>
</dbReference>
<comment type="cofactor">
    <cofactor evidence="6">
        <name>Mg(2+)</name>
        <dbReference type="ChEBI" id="CHEBI:18420"/>
    </cofactor>
</comment>
<reference evidence="8" key="2">
    <citation type="submission" date="2020-09" db="EMBL/GenBank/DDBJ databases">
        <authorList>
            <person name="Sun Q."/>
            <person name="Zhou Y."/>
        </authorList>
    </citation>
    <scope>NUCLEOTIDE SEQUENCE</scope>
    <source>
        <strain evidence="8">CGMCC 1.15360</strain>
    </source>
</reference>
<dbReference type="SMART" id="SM00852">
    <property type="entry name" value="MoCF_biosynth"/>
    <property type="match status" value="1"/>
</dbReference>
<proteinExistence type="inferred from homology"/>
<evidence type="ECO:0000256" key="5">
    <source>
        <dbReference type="ARBA" id="ARBA00047317"/>
    </source>
</evidence>
<keyword evidence="6" id="KW-0479">Metal-binding</keyword>
<dbReference type="GO" id="GO:0061599">
    <property type="term" value="F:molybdopterin molybdotransferase activity"/>
    <property type="evidence" value="ECO:0007669"/>
    <property type="project" value="UniProtKB-UniRule"/>
</dbReference>
<comment type="catalytic activity">
    <reaction evidence="5">
        <text>adenylyl-molybdopterin + molybdate = Mo-molybdopterin + AMP + H(+)</text>
        <dbReference type="Rhea" id="RHEA:35047"/>
        <dbReference type="ChEBI" id="CHEBI:15378"/>
        <dbReference type="ChEBI" id="CHEBI:36264"/>
        <dbReference type="ChEBI" id="CHEBI:62727"/>
        <dbReference type="ChEBI" id="CHEBI:71302"/>
        <dbReference type="ChEBI" id="CHEBI:456215"/>
        <dbReference type="EC" id="2.10.1.1"/>
    </reaction>
</comment>
<evidence type="ECO:0000256" key="2">
    <source>
        <dbReference type="ARBA" id="ARBA00005046"/>
    </source>
</evidence>
<name>A0A916Z4Y6_9SPHN</name>
<dbReference type="Gene3D" id="2.40.340.10">
    <property type="entry name" value="MoeA, C-terminal, domain IV"/>
    <property type="match status" value="1"/>
</dbReference>
<dbReference type="SUPFAM" id="SSF63867">
    <property type="entry name" value="MoeA C-terminal domain-like"/>
    <property type="match status" value="1"/>
</dbReference>
<dbReference type="Gene3D" id="3.90.105.10">
    <property type="entry name" value="Molybdopterin biosynthesis moea protein, domain 2"/>
    <property type="match status" value="1"/>
</dbReference>
<comment type="caution">
    <text evidence="8">The sequence shown here is derived from an EMBL/GenBank/DDBJ whole genome shotgun (WGS) entry which is preliminary data.</text>
</comment>
<dbReference type="RefSeq" id="WP_066770230.1">
    <property type="nucleotide sequence ID" value="NZ_BMIP01000006.1"/>
</dbReference>
<comment type="function">
    <text evidence="1 6">Catalyzes the insertion of molybdate into adenylated molybdopterin with the concomitant release of AMP.</text>
</comment>
<dbReference type="InterPro" id="IPR036135">
    <property type="entry name" value="MoeA_linker/N_sf"/>
</dbReference>
<dbReference type="OrthoDB" id="9804758at2"/>
<dbReference type="Proteomes" id="UP000612349">
    <property type="component" value="Unassembled WGS sequence"/>
</dbReference>
<dbReference type="EC" id="2.10.1.1" evidence="6"/>
<dbReference type="InterPro" id="IPR005110">
    <property type="entry name" value="MoeA_linker/N"/>
</dbReference>
<dbReference type="GO" id="GO:0046872">
    <property type="term" value="F:metal ion binding"/>
    <property type="evidence" value="ECO:0007669"/>
    <property type="project" value="UniProtKB-UniRule"/>
</dbReference>
<feature type="domain" description="MoaB/Mog" evidence="7">
    <location>
        <begin position="177"/>
        <end position="314"/>
    </location>
</feature>
<evidence type="ECO:0000256" key="3">
    <source>
        <dbReference type="ARBA" id="ARBA00010763"/>
    </source>
</evidence>
<evidence type="ECO:0000256" key="1">
    <source>
        <dbReference type="ARBA" id="ARBA00002901"/>
    </source>
</evidence>
<keyword evidence="6" id="KW-0808">Transferase</keyword>
<dbReference type="SUPFAM" id="SSF53218">
    <property type="entry name" value="Molybdenum cofactor biosynthesis proteins"/>
    <property type="match status" value="1"/>
</dbReference>
<dbReference type="PANTHER" id="PTHR10192">
    <property type="entry name" value="MOLYBDOPTERIN BIOSYNTHESIS PROTEIN"/>
    <property type="match status" value="1"/>
</dbReference>
<sequence>MKPLLGLDEAQARLLALATPLPEVSLPIEQAAGRWLARDLLALRTQPPQPMSAMDGWAVRQADMPGPWAIIGESAAGHPFPGTVGAGEAVRIATGGVVPAGTDMVAVQEDCRRDGDTLHFEGEPPRPLDRHIRPRGLDFSEGAMVARAGERLTPARLALAITAGHGSAPVRETAHVTVIEGGDELRAPGEALQPGAIPASNGAMLAALFGDLGCKVTRRGPVPDRREALRAAFEEATASQLIVTSGGASVGDHDLVLPVLEEMGAEIDFWRVAIKPGKPLLVAKLGNATVIGLPGNPVSSFVTAHLFAMPFARALMGDAAPLPALQPAFLMADLPATGRRSEFLRAEFTSEGVMPIRLQDSGALSPLAAADALVFRLANSPAAKAGDVVRVLPLAPRNRS</sequence>
<dbReference type="EMBL" id="BMIP01000006">
    <property type="protein sequence ID" value="GGD76305.1"/>
    <property type="molecule type" value="Genomic_DNA"/>
</dbReference>
<evidence type="ECO:0000259" key="7">
    <source>
        <dbReference type="SMART" id="SM00852"/>
    </source>
</evidence>
<dbReference type="InterPro" id="IPR005111">
    <property type="entry name" value="MoeA_C_domain_IV"/>
</dbReference>
<keyword evidence="6" id="KW-0500">Molybdenum</keyword>
<dbReference type="GO" id="GO:0005829">
    <property type="term" value="C:cytosol"/>
    <property type="evidence" value="ECO:0007669"/>
    <property type="project" value="TreeGrafter"/>
</dbReference>